<dbReference type="Proteomes" id="UP001428774">
    <property type="component" value="Unassembled WGS sequence"/>
</dbReference>
<keyword evidence="9 16" id="KW-0472">Membrane</keyword>
<comment type="similarity">
    <text evidence="13">Belongs to the DsbB family. DsbI subfamily.</text>
</comment>
<evidence type="ECO:0000256" key="10">
    <source>
        <dbReference type="ARBA" id="ARBA00023157"/>
    </source>
</evidence>
<feature type="transmembrane region" description="Helical" evidence="16">
    <location>
        <begin position="41"/>
        <end position="58"/>
    </location>
</feature>
<dbReference type="Pfam" id="PF02600">
    <property type="entry name" value="DsbB"/>
    <property type="match status" value="1"/>
</dbReference>
<evidence type="ECO:0000313" key="18">
    <source>
        <dbReference type="Proteomes" id="UP001428774"/>
    </source>
</evidence>
<keyword evidence="18" id="KW-1185">Reference proteome</keyword>
<dbReference type="GO" id="GO:0006457">
    <property type="term" value="P:protein folding"/>
    <property type="evidence" value="ECO:0007669"/>
    <property type="project" value="InterPro"/>
</dbReference>
<dbReference type="InterPro" id="IPR003752">
    <property type="entry name" value="DiS_bond_form_DsbB/BdbC"/>
</dbReference>
<keyword evidence="8" id="KW-0560">Oxidoreductase</keyword>
<evidence type="ECO:0000256" key="14">
    <source>
        <dbReference type="ARBA" id="ARBA00038526"/>
    </source>
</evidence>
<name>A0AAW9SMT0_9RHOB</name>
<dbReference type="PIRSF" id="PIRSF033913">
    <property type="entry name" value="S-S_format_DsbB"/>
    <property type="match status" value="1"/>
</dbReference>
<evidence type="ECO:0000256" key="9">
    <source>
        <dbReference type="ARBA" id="ARBA00023136"/>
    </source>
</evidence>
<evidence type="ECO:0000256" key="5">
    <source>
        <dbReference type="ARBA" id="ARBA00022692"/>
    </source>
</evidence>
<dbReference type="GO" id="GO:0005886">
    <property type="term" value="C:plasma membrane"/>
    <property type="evidence" value="ECO:0007669"/>
    <property type="project" value="UniProtKB-SubCell"/>
</dbReference>
<dbReference type="AlphaFoldDB" id="A0AAW9SMT0"/>
<comment type="caution">
    <text evidence="17">The sequence shown here is derived from an EMBL/GenBank/DDBJ whole genome shotgun (WGS) entry which is preliminary data.</text>
</comment>
<evidence type="ECO:0000256" key="8">
    <source>
        <dbReference type="ARBA" id="ARBA00023002"/>
    </source>
</evidence>
<evidence type="ECO:0000256" key="15">
    <source>
        <dbReference type="ARBA" id="ARBA00039389"/>
    </source>
</evidence>
<organism evidence="17 18">
    <name type="scientific">Ponticoccus litoralis</name>
    <dbReference type="NCBI Taxonomy" id="422297"/>
    <lineage>
        <taxon>Bacteria</taxon>
        <taxon>Pseudomonadati</taxon>
        <taxon>Pseudomonadota</taxon>
        <taxon>Alphaproteobacteria</taxon>
        <taxon>Rhodobacterales</taxon>
        <taxon>Roseobacteraceae</taxon>
        <taxon>Ponticoccus</taxon>
    </lineage>
</organism>
<accession>A0AAW9SMT0</accession>
<evidence type="ECO:0000256" key="2">
    <source>
        <dbReference type="ARBA" id="ARBA00022448"/>
    </source>
</evidence>
<feature type="transmembrane region" description="Helical" evidence="16">
    <location>
        <begin position="132"/>
        <end position="151"/>
    </location>
</feature>
<comment type="subunit">
    <text evidence="14">Interacts with DsbL.</text>
</comment>
<evidence type="ECO:0000256" key="11">
    <source>
        <dbReference type="ARBA" id="ARBA00023284"/>
    </source>
</evidence>
<dbReference type="PANTHER" id="PTHR36570">
    <property type="entry name" value="DISULFIDE BOND FORMATION PROTEIN B"/>
    <property type="match status" value="1"/>
</dbReference>
<dbReference type="RefSeq" id="WP_347164958.1">
    <property type="nucleotide sequence ID" value="NZ_JBDNCH010000002.1"/>
</dbReference>
<dbReference type="GO" id="GO:0015035">
    <property type="term" value="F:protein-disulfide reductase activity"/>
    <property type="evidence" value="ECO:0007669"/>
    <property type="project" value="InterPro"/>
</dbReference>
<keyword evidence="7 16" id="KW-1133">Transmembrane helix</keyword>
<evidence type="ECO:0000256" key="13">
    <source>
        <dbReference type="ARBA" id="ARBA00038060"/>
    </source>
</evidence>
<dbReference type="InterPro" id="IPR024199">
    <property type="entry name" value="Uncharacterised_DsbB"/>
</dbReference>
<evidence type="ECO:0000256" key="4">
    <source>
        <dbReference type="ARBA" id="ARBA00022519"/>
    </source>
</evidence>
<keyword evidence="6" id="KW-0249">Electron transport</keyword>
<protein>
    <recommendedName>
        <fullName evidence="15">Putative protein-disulfide oxidoreductase DsbI</fullName>
    </recommendedName>
</protein>
<dbReference type="InterPro" id="IPR023380">
    <property type="entry name" value="DsbB-like_sf"/>
</dbReference>
<keyword evidence="3" id="KW-1003">Cell membrane</keyword>
<dbReference type="PANTHER" id="PTHR36570:SF1">
    <property type="entry name" value="PROTEIN-DISULFIDE OXIDOREDUCTASE DSBI"/>
    <property type="match status" value="1"/>
</dbReference>
<keyword evidence="11" id="KW-0676">Redox-active center</keyword>
<dbReference type="InterPro" id="IPR050183">
    <property type="entry name" value="DsbB"/>
</dbReference>
<evidence type="ECO:0000313" key="17">
    <source>
        <dbReference type="EMBL" id="MEN9059813.1"/>
    </source>
</evidence>
<evidence type="ECO:0000256" key="3">
    <source>
        <dbReference type="ARBA" id="ARBA00022475"/>
    </source>
</evidence>
<dbReference type="Gene3D" id="1.20.1550.10">
    <property type="entry name" value="DsbB-like"/>
    <property type="match status" value="1"/>
</dbReference>
<comment type="function">
    <text evidence="12">Required for disulfide bond formation in some proteins. Part of a redox system composed of DsbI and DsbL that mediates formation of an essential disulfide bond in AssT.</text>
</comment>
<dbReference type="EMBL" id="JBDNCH010000002">
    <property type="protein sequence ID" value="MEN9059813.1"/>
    <property type="molecule type" value="Genomic_DNA"/>
</dbReference>
<evidence type="ECO:0000256" key="6">
    <source>
        <dbReference type="ARBA" id="ARBA00022982"/>
    </source>
</evidence>
<dbReference type="SUPFAM" id="SSF158442">
    <property type="entry name" value="DsbB-like"/>
    <property type="match status" value="1"/>
</dbReference>
<keyword evidence="2" id="KW-0813">Transport</keyword>
<evidence type="ECO:0000256" key="1">
    <source>
        <dbReference type="ARBA" id="ARBA00004429"/>
    </source>
</evidence>
<feature type="transmembrane region" description="Helical" evidence="16">
    <location>
        <begin position="63"/>
        <end position="83"/>
    </location>
</feature>
<evidence type="ECO:0000256" key="12">
    <source>
        <dbReference type="ARBA" id="ARBA00037310"/>
    </source>
</evidence>
<comment type="subcellular location">
    <subcellularLocation>
        <location evidence="1">Cell inner membrane</location>
        <topology evidence="1">Multi-pass membrane protein</topology>
    </subcellularLocation>
</comment>
<evidence type="ECO:0000256" key="16">
    <source>
        <dbReference type="SAM" id="Phobius"/>
    </source>
</evidence>
<gene>
    <name evidence="17" type="ORF">ABFB10_00950</name>
</gene>
<keyword evidence="5 16" id="KW-0812">Transmembrane</keyword>
<keyword evidence="10" id="KW-1015">Disulfide bond</keyword>
<proteinExistence type="inferred from homology"/>
<reference evidence="17 18" key="1">
    <citation type="submission" date="2024-05" db="EMBL/GenBank/DDBJ databases">
        <title>Genome sequence of Ponticoccus litoralis KCCM 90028.</title>
        <authorList>
            <person name="Kim J.M."/>
            <person name="Lee J.K."/>
            <person name="Choi B.J."/>
            <person name="Bayburt H."/>
            <person name="Baek J.H."/>
            <person name="Jeon C.O."/>
        </authorList>
    </citation>
    <scope>NUCLEOTIDE SEQUENCE [LARGE SCALE GENOMIC DNA]</scope>
    <source>
        <strain evidence="17 18">KCCM 90028</strain>
    </source>
</reference>
<evidence type="ECO:0000256" key="7">
    <source>
        <dbReference type="ARBA" id="ARBA00022989"/>
    </source>
</evidence>
<keyword evidence="4" id="KW-0997">Cell inner membrane</keyword>
<sequence>MTQPRTLLTLLGIAGSAGLLLGALAFQYIGGLPPCKLCYWQRYGHVAAVILGLLALLVPQRILLWLAALGAGSSAAVGIYHTGVERGWWEGPSTCTSGPVAGKSVDALLNDIMAAPMVRCDDIAWELAGLSMASWNVLASTVVTLCFVAAANRLRG</sequence>